<comment type="similarity">
    <text evidence="9 11">Belongs to the TonB-dependent receptor family.</text>
</comment>
<dbReference type="GO" id="GO:0015344">
    <property type="term" value="F:siderophore uptake transmembrane transporter activity"/>
    <property type="evidence" value="ECO:0007669"/>
    <property type="project" value="TreeGrafter"/>
</dbReference>
<dbReference type="InterPro" id="IPR010917">
    <property type="entry name" value="TonB_rcpt_CS"/>
</dbReference>
<feature type="short sequence motif" description="TonB C-terminal box" evidence="10">
    <location>
        <begin position="798"/>
        <end position="815"/>
    </location>
</feature>
<keyword evidence="5 13" id="KW-0732">Signal</keyword>
<evidence type="ECO:0000256" key="7">
    <source>
        <dbReference type="ARBA" id="ARBA00023136"/>
    </source>
</evidence>
<dbReference type="InterPro" id="IPR000531">
    <property type="entry name" value="Beta-barrel_TonB"/>
</dbReference>
<comment type="subcellular location">
    <subcellularLocation>
        <location evidence="1 9">Cell outer membrane</location>
        <topology evidence="1 9">Multi-pass membrane protein</topology>
    </subcellularLocation>
</comment>
<name>A0A4U0ZHQ7_9ALTE</name>
<evidence type="ECO:0000313" key="17">
    <source>
        <dbReference type="Proteomes" id="UP000305471"/>
    </source>
</evidence>
<dbReference type="Gene3D" id="2.40.170.20">
    <property type="entry name" value="TonB-dependent receptor, beta-barrel domain"/>
    <property type="match status" value="1"/>
</dbReference>
<dbReference type="InterPro" id="IPR036942">
    <property type="entry name" value="Beta-barrel_TonB_sf"/>
</dbReference>
<dbReference type="SUPFAM" id="SSF56935">
    <property type="entry name" value="Porins"/>
    <property type="match status" value="1"/>
</dbReference>
<evidence type="ECO:0000313" key="16">
    <source>
        <dbReference type="EMBL" id="TKB04327.1"/>
    </source>
</evidence>
<evidence type="ECO:0000256" key="11">
    <source>
        <dbReference type="RuleBase" id="RU003357"/>
    </source>
</evidence>
<dbReference type="EMBL" id="SWCO01000002">
    <property type="protein sequence ID" value="TKB04327.1"/>
    <property type="molecule type" value="Genomic_DNA"/>
</dbReference>
<evidence type="ECO:0000259" key="15">
    <source>
        <dbReference type="Pfam" id="PF07715"/>
    </source>
</evidence>
<keyword evidence="4 9" id="KW-0812">Transmembrane</keyword>
<evidence type="ECO:0000256" key="3">
    <source>
        <dbReference type="ARBA" id="ARBA00022452"/>
    </source>
</evidence>
<dbReference type="InterPro" id="IPR039426">
    <property type="entry name" value="TonB-dep_rcpt-like"/>
</dbReference>
<feature type="signal peptide" evidence="13">
    <location>
        <begin position="1"/>
        <end position="33"/>
    </location>
</feature>
<feature type="chain" id="PRO_5020394333" evidence="13">
    <location>
        <begin position="34"/>
        <end position="815"/>
    </location>
</feature>
<evidence type="ECO:0000256" key="9">
    <source>
        <dbReference type="PROSITE-ProRule" id="PRU01360"/>
    </source>
</evidence>
<evidence type="ECO:0000256" key="10">
    <source>
        <dbReference type="PROSITE-ProRule" id="PRU10144"/>
    </source>
</evidence>
<proteinExistence type="inferred from homology"/>
<comment type="caution">
    <text evidence="16">The sequence shown here is derived from an EMBL/GenBank/DDBJ whole genome shotgun (WGS) entry which is preliminary data.</text>
</comment>
<keyword evidence="6 11" id="KW-0798">TonB box</keyword>
<dbReference type="Proteomes" id="UP000305471">
    <property type="component" value="Unassembled WGS sequence"/>
</dbReference>
<keyword evidence="16" id="KW-0675">Receptor</keyword>
<dbReference type="RefSeq" id="WP_136781342.1">
    <property type="nucleotide sequence ID" value="NZ_SWCO01000002.1"/>
</dbReference>
<feature type="domain" description="TonB-dependent receptor plug" evidence="15">
    <location>
        <begin position="79"/>
        <end position="180"/>
    </location>
</feature>
<dbReference type="Gene3D" id="2.170.130.10">
    <property type="entry name" value="TonB-dependent receptor, plug domain"/>
    <property type="match status" value="1"/>
</dbReference>
<accession>A0A4U0ZHQ7</accession>
<keyword evidence="3 9" id="KW-1134">Transmembrane beta strand</keyword>
<keyword evidence="2 9" id="KW-0813">Transport</keyword>
<dbReference type="InterPro" id="IPR037066">
    <property type="entry name" value="Plug_dom_sf"/>
</dbReference>
<evidence type="ECO:0000256" key="4">
    <source>
        <dbReference type="ARBA" id="ARBA00022692"/>
    </source>
</evidence>
<keyword evidence="17" id="KW-1185">Reference proteome</keyword>
<evidence type="ECO:0000256" key="12">
    <source>
        <dbReference type="SAM" id="MobiDB-lite"/>
    </source>
</evidence>
<dbReference type="Pfam" id="PF00593">
    <property type="entry name" value="TonB_dep_Rec_b-barrel"/>
    <property type="match status" value="1"/>
</dbReference>
<evidence type="ECO:0000256" key="5">
    <source>
        <dbReference type="ARBA" id="ARBA00022729"/>
    </source>
</evidence>
<evidence type="ECO:0000256" key="8">
    <source>
        <dbReference type="ARBA" id="ARBA00023237"/>
    </source>
</evidence>
<protein>
    <submittedName>
        <fullName evidence="16">TonB-dependent receptor</fullName>
    </submittedName>
</protein>
<evidence type="ECO:0000259" key="14">
    <source>
        <dbReference type="Pfam" id="PF00593"/>
    </source>
</evidence>
<reference evidence="16 17" key="1">
    <citation type="submission" date="2019-04" db="EMBL/GenBank/DDBJ databases">
        <title>Alteromonas portus sp. nov., an alginate lyase-excreting marine bacterium.</title>
        <authorList>
            <person name="Huang H."/>
            <person name="Mo K."/>
            <person name="Bao S."/>
        </authorList>
    </citation>
    <scope>NUCLEOTIDE SEQUENCE [LARGE SCALE GENOMIC DNA]</scope>
    <source>
        <strain evidence="16 17">HB161718</strain>
    </source>
</reference>
<dbReference type="Pfam" id="PF07715">
    <property type="entry name" value="Plug"/>
    <property type="match status" value="1"/>
</dbReference>
<evidence type="ECO:0000256" key="1">
    <source>
        <dbReference type="ARBA" id="ARBA00004571"/>
    </source>
</evidence>
<dbReference type="GO" id="GO:0009279">
    <property type="term" value="C:cell outer membrane"/>
    <property type="evidence" value="ECO:0007669"/>
    <property type="project" value="UniProtKB-SubCell"/>
</dbReference>
<dbReference type="InterPro" id="IPR012910">
    <property type="entry name" value="Plug_dom"/>
</dbReference>
<feature type="domain" description="TonB-dependent receptor-like beta-barrel" evidence="14">
    <location>
        <begin position="338"/>
        <end position="785"/>
    </location>
</feature>
<keyword evidence="8 9" id="KW-0998">Cell outer membrane</keyword>
<feature type="region of interest" description="Disordered" evidence="12">
    <location>
        <begin position="687"/>
        <end position="706"/>
    </location>
</feature>
<organism evidence="16 17">
    <name type="scientific">Alteromonas portus</name>
    <dbReference type="NCBI Taxonomy" id="2565549"/>
    <lineage>
        <taxon>Bacteria</taxon>
        <taxon>Pseudomonadati</taxon>
        <taxon>Pseudomonadota</taxon>
        <taxon>Gammaproteobacteria</taxon>
        <taxon>Alteromonadales</taxon>
        <taxon>Alteromonadaceae</taxon>
        <taxon>Alteromonas/Salinimonas group</taxon>
        <taxon>Alteromonas</taxon>
    </lineage>
</organism>
<evidence type="ECO:0000256" key="13">
    <source>
        <dbReference type="SAM" id="SignalP"/>
    </source>
</evidence>
<evidence type="ECO:0000256" key="6">
    <source>
        <dbReference type="ARBA" id="ARBA00023077"/>
    </source>
</evidence>
<dbReference type="PROSITE" id="PS52016">
    <property type="entry name" value="TONB_DEPENDENT_REC_3"/>
    <property type="match status" value="1"/>
</dbReference>
<dbReference type="AlphaFoldDB" id="A0A4U0ZHQ7"/>
<dbReference type="PROSITE" id="PS01156">
    <property type="entry name" value="TONB_DEPENDENT_REC_2"/>
    <property type="match status" value="1"/>
</dbReference>
<keyword evidence="7 9" id="KW-0472">Membrane</keyword>
<dbReference type="OrthoDB" id="8663017at2"/>
<dbReference type="PANTHER" id="PTHR32552">
    <property type="entry name" value="FERRICHROME IRON RECEPTOR-RELATED"/>
    <property type="match status" value="1"/>
</dbReference>
<gene>
    <name evidence="16" type="ORF">E5672_05875</name>
</gene>
<sequence length="815" mass="90771">MNHTSHKKSKVANAILLSLLSVTSTVTATSALAQENDAETPVDSQAQSAEENLDVITVYGRHNRLILESGTATKSNMSLMETPAAIVVVDGTLLREQGVSTLQESIRNISGLSQDGNNYGVGDNLAIRGLGVNYTFDGIYAGADLGNSYNPTRSMTNIESIEVLKGPATGLYGMGEAGGIINLIEKKPQFQEAYEVKASVGSWDSYSLLFDATGAINKDLAYRVVANREQSDGYRGLSDERSELYTSLKYVASSDNQFLLSAAYIDDAVQIDSVGHPVRLIDLTMFDTDAGSLTGADLVNDTAESGGLQLTDAQRDELAASLVSTDGVQPFDLGDTSLISPISRPNEGEEFRIKLRQDLVISSDWSLTQQLQYRTYETEYIRQTSAYNYVYVDRNGTTNLEPRSPLVIDDVLYPYAARRQEYRKIQAEEKVWQYFIDLTNTWSLGDIRGEHLFSANYEDMEVNYTQWSIWDADDTRSDAVPYILDIRNPNWPTGTFEDYNPSLRSKYDKDVSSWGVSFQEVLYLSDSFTARIGGAYGGVKQTYQNQFSDGNPEYDADDDGFTYNLGLTYMYSDSLSTFINHSKGRTAYSVLGSLSEEDNRPDSESESWDLGVRFTALDEQVIGSVVVFDTARTNLQYSNPLYEDNIDDPSYNVDVPEFYYDEQDRTTGVEVDINFDINEQWSLNANGTYQEPRTEPGAYATSTDEEQTKGIAEKFASTWLTYSHSFEALPAPVKFSIGVTYEDERTISASAFGIDYAFVDSYTVWDAAVSYVSDDWDVQLNLRNLDNTDYYSSAMYLGGLPGEERNAKLSVAYRF</sequence>
<evidence type="ECO:0000256" key="2">
    <source>
        <dbReference type="ARBA" id="ARBA00022448"/>
    </source>
</evidence>
<dbReference type="PANTHER" id="PTHR32552:SF90">
    <property type="entry name" value="METAL-PSEUDOPALINE RECEPTOR CNTO"/>
    <property type="match status" value="1"/>
</dbReference>